<sequence length="188" mass="21143">MFIQREAKLSSNRWSAISRGAALGIRISSRKARRHYGVAASVPFIDGVHPLKTRSLNPYTGEARCINAIKWFIEKYEHVSEDKPISMAFHRMVWINEGLKFRTGVVDCDDDEPPEYVGGASLGQPCTAHCDLTVIPRELFTRKTNAAGKPYYDISYNLVMTIRSGDVHFGVEFQGKNYGSAKVQYAHD</sequence>
<reference evidence="1 2" key="1">
    <citation type="submission" date="2024-02" db="EMBL/GenBank/DDBJ databases">
        <title>Discinaceae phylogenomics.</title>
        <authorList>
            <person name="Dirks A.C."/>
            <person name="James T.Y."/>
        </authorList>
    </citation>
    <scope>NUCLEOTIDE SEQUENCE [LARGE SCALE GENOMIC DNA]</scope>
    <source>
        <strain evidence="1 2">ACD0624</strain>
    </source>
</reference>
<protein>
    <submittedName>
        <fullName evidence="1">Uncharacterized protein</fullName>
    </submittedName>
</protein>
<gene>
    <name evidence="1" type="ORF">Q9L58_001909</name>
</gene>
<dbReference type="Proteomes" id="UP001447188">
    <property type="component" value="Unassembled WGS sequence"/>
</dbReference>
<dbReference type="EMBL" id="JBBBZM010000015">
    <property type="protein sequence ID" value="KAL0639027.1"/>
    <property type="molecule type" value="Genomic_DNA"/>
</dbReference>
<proteinExistence type="predicted"/>
<accession>A0ABR3GTI3</accession>
<dbReference type="PANTHER" id="PTHR14187:SF5">
    <property type="entry name" value="HEAT SHOCK 70 KDA PROTEIN 12A"/>
    <property type="match status" value="1"/>
</dbReference>
<name>A0ABR3GTI3_9PEZI</name>
<keyword evidence="2" id="KW-1185">Reference proteome</keyword>
<dbReference type="PANTHER" id="PTHR14187">
    <property type="entry name" value="ALPHA KINASE/ELONGATION FACTOR 2 KINASE"/>
    <property type="match status" value="1"/>
</dbReference>
<evidence type="ECO:0000313" key="1">
    <source>
        <dbReference type="EMBL" id="KAL0639027.1"/>
    </source>
</evidence>
<organism evidence="1 2">
    <name type="scientific">Discina gigas</name>
    <dbReference type="NCBI Taxonomy" id="1032678"/>
    <lineage>
        <taxon>Eukaryota</taxon>
        <taxon>Fungi</taxon>
        <taxon>Dikarya</taxon>
        <taxon>Ascomycota</taxon>
        <taxon>Pezizomycotina</taxon>
        <taxon>Pezizomycetes</taxon>
        <taxon>Pezizales</taxon>
        <taxon>Discinaceae</taxon>
        <taxon>Discina</taxon>
    </lineage>
</organism>
<evidence type="ECO:0000313" key="2">
    <source>
        <dbReference type="Proteomes" id="UP001447188"/>
    </source>
</evidence>
<comment type="caution">
    <text evidence="1">The sequence shown here is derived from an EMBL/GenBank/DDBJ whole genome shotgun (WGS) entry which is preliminary data.</text>
</comment>